<dbReference type="AlphaFoldDB" id="K2R497"/>
<dbReference type="PATRIC" id="fig|1204725.3.peg.1227"/>
<dbReference type="InterPro" id="IPR006190">
    <property type="entry name" value="SAF_AFP_Neu5Ac"/>
</dbReference>
<dbReference type="EMBL" id="AMPO01000004">
    <property type="protein sequence ID" value="EKF86037.1"/>
    <property type="molecule type" value="Genomic_DNA"/>
</dbReference>
<dbReference type="InterPro" id="IPR036732">
    <property type="entry name" value="AFP_Neu5c_C_sf"/>
</dbReference>
<dbReference type="RefSeq" id="WP_004030493.1">
    <property type="nucleotide sequence ID" value="NZ_AMPO01000004.1"/>
</dbReference>
<name>K2R497_METFP</name>
<dbReference type="Gene3D" id="3.90.1210.10">
    <property type="entry name" value="Antifreeze-like/N-acetylneuraminic acid synthase C-terminal domain"/>
    <property type="match status" value="1"/>
</dbReference>
<dbReference type="PROSITE" id="PS50844">
    <property type="entry name" value="AFP_LIKE"/>
    <property type="match status" value="1"/>
</dbReference>
<evidence type="ECO:0000313" key="2">
    <source>
        <dbReference type="EMBL" id="EKF86037.1"/>
    </source>
</evidence>
<dbReference type="Pfam" id="PF03102">
    <property type="entry name" value="NeuB"/>
    <property type="match status" value="1"/>
</dbReference>
<dbReference type="GO" id="GO:0047444">
    <property type="term" value="F:N-acylneuraminate-9-phosphate synthase activity"/>
    <property type="evidence" value="ECO:0007669"/>
    <property type="project" value="TreeGrafter"/>
</dbReference>
<gene>
    <name evidence="2" type="ORF">A994_06106</name>
</gene>
<dbReference type="Gene3D" id="3.20.20.70">
    <property type="entry name" value="Aldolase class I"/>
    <property type="match status" value="1"/>
</dbReference>
<dbReference type="InterPro" id="IPR013132">
    <property type="entry name" value="PseI/NeuA/B-like_N"/>
</dbReference>
<keyword evidence="3" id="KW-1185">Reference proteome</keyword>
<dbReference type="InterPro" id="IPR013974">
    <property type="entry name" value="SAF"/>
</dbReference>
<dbReference type="SUPFAM" id="SSF51269">
    <property type="entry name" value="AFP III-like domain"/>
    <property type="match status" value="1"/>
</dbReference>
<comment type="caution">
    <text evidence="2">The sequence shown here is derived from an EMBL/GenBank/DDBJ whole genome shotgun (WGS) entry which is preliminary data.</text>
</comment>
<dbReference type="Pfam" id="PF08666">
    <property type="entry name" value="SAF"/>
    <property type="match status" value="1"/>
</dbReference>
<dbReference type="InterPro" id="IPR051690">
    <property type="entry name" value="PseI-like"/>
</dbReference>
<evidence type="ECO:0000313" key="3">
    <source>
        <dbReference type="Proteomes" id="UP000007360"/>
    </source>
</evidence>
<dbReference type="PANTHER" id="PTHR42966">
    <property type="entry name" value="N-ACETYLNEURAMINATE SYNTHASE"/>
    <property type="match status" value="1"/>
</dbReference>
<dbReference type="OrthoDB" id="71219at2157"/>
<evidence type="ECO:0000259" key="1">
    <source>
        <dbReference type="PROSITE" id="PS50844"/>
    </source>
</evidence>
<dbReference type="Proteomes" id="UP000007360">
    <property type="component" value="Unassembled WGS sequence"/>
</dbReference>
<protein>
    <recommendedName>
        <fullName evidence="1">AFP-like domain-containing protein</fullName>
    </recommendedName>
</protein>
<organism evidence="2 3">
    <name type="scientific">Methanobacterium formicicum (strain DSM 3637 / PP1)</name>
    <dbReference type="NCBI Taxonomy" id="1204725"/>
    <lineage>
        <taxon>Archaea</taxon>
        <taxon>Methanobacteriati</taxon>
        <taxon>Methanobacteriota</taxon>
        <taxon>Methanomada group</taxon>
        <taxon>Methanobacteria</taxon>
        <taxon>Methanobacteriales</taxon>
        <taxon>Methanobacteriaceae</taxon>
        <taxon>Methanobacterium</taxon>
    </lineage>
</organism>
<dbReference type="SMART" id="SM00858">
    <property type="entry name" value="SAF"/>
    <property type="match status" value="1"/>
</dbReference>
<reference evidence="2 3" key="1">
    <citation type="journal article" date="2012" name="J. Bacteriol.">
        <title>Draft genome sequence of Methanobacterium formicicum DSM 3637, an archaebacterium isolated from the methane producer amoeba Pelomyxa palustris.</title>
        <authorList>
            <person name="Gutierrez G."/>
        </authorList>
    </citation>
    <scope>NUCLEOTIDE SEQUENCE [LARGE SCALE GENOMIC DNA]</scope>
    <source>
        <strain evidence="3">DSM 3637 / PP1</strain>
    </source>
</reference>
<dbReference type="PANTHER" id="PTHR42966:SF1">
    <property type="entry name" value="SIALIC ACID SYNTHASE"/>
    <property type="match status" value="1"/>
</dbReference>
<dbReference type="CDD" id="cd11615">
    <property type="entry name" value="SAF_NeuB_like"/>
    <property type="match status" value="1"/>
</dbReference>
<feature type="domain" description="AFP-like" evidence="1">
    <location>
        <begin position="277"/>
        <end position="335"/>
    </location>
</feature>
<sequence>MLNNIKIAGRKIGEGEPCFIIAEAGSNHDGKLDQAKRLIEIAAEAGADAVKFQSFKASNLFQNLKTVKLLEKLELKEEWYEELFDHAKKHKIILFFSVFDEETLKTIEKFPIPAYKIASYELMHFPLLESVSNTKKPVIISTGMANYNEVEETVDYLLSKRNNNLVILHCVSQYPTEPKNVNLKSILSLKEFGVPVGFSDHTLGIHAPTAAVALGANVIEKHFTIDRNLEGPDHSYALEPSELKEMIMHIREVEEMLGENNITPSTPEIDERKWRRAVYAKTDIPRMQIIGKEDLIVLRPSPDGSIPPTEINHIIGRKTYSDIFKGDLIRRDMLK</sequence>
<dbReference type="SUPFAM" id="SSF51569">
    <property type="entry name" value="Aldolase"/>
    <property type="match status" value="1"/>
</dbReference>
<proteinExistence type="predicted"/>
<dbReference type="InterPro" id="IPR013785">
    <property type="entry name" value="Aldolase_TIM"/>
</dbReference>
<dbReference type="GO" id="GO:0016051">
    <property type="term" value="P:carbohydrate biosynthetic process"/>
    <property type="evidence" value="ECO:0007669"/>
    <property type="project" value="InterPro"/>
</dbReference>
<dbReference type="InterPro" id="IPR057736">
    <property type="entry name" value="SAF_PseI/NeuA/NeuB"/>
</dbReference>
<accession>K2R497</accession>